<gene>
    <name evidence="7" type="ORF">C427_2976</name>
</gene>
<evidence type="ECO:0000256" key="3">
    <source>
        <dbReference type="ARBA" id="ARBA00022989"/>
    </source>
</evidence>
<feature type="transmembrane region" description="Helical" evidence="5">
    <location>
        <begin position="160"/>
        <end position="189"/>
    </location>
</feature>
<dbReference type="GO" id="GO:0004252">
    <property type="term" value="F:serine-type endopeptidase activity"/>
    <property type="evidence" value="ECO:0007669"/>
    <property type="project" value="InterPro"/>
</dbReference>
<keyword evidence="3 5" id="KW-1133">Transmembrane helix</keyword>
<dbReference type="Pfam" id="PF01694">
    <property type="entry name" value="Rhomboid"/>
    <property type="match status" value="1"/>
</dbReference>
<evidence type="ECO:0000256" key="1">
    <source>
        <dbReference type="ARBA" id="ARBA00004141"/>
    </source>
</evidence>
<feature type="transmembrane region" description="Helical" evidence="5">
    <location>
        <begin position="55"/>
        <end position="74"/>
    </location>
</feature>
<evidence type="ECO:0000256" key="2">
    <source>
        <dbReference type="ARBA" id="ARBA00022692"/>
    </source>
</evidence>
<proteinExistence type="predicted"/>
<dbReference type="eggNOG" id="COG0705">
    <property type="taxonomic scope" value="Bacteria"/>
</dbReference>
<dbReference type="PANTHER" id="PTHR43731">
    <property type="entry name" value="RHOMBOID PROTEASE"/>
    <property type="match status" value="1"/>
</dbReference>
<evidence type="ECO:0000256" key="4">
    <source>
        <dbReference type="ARBA" id="ARBA00023136"/>
    </source>
</evidence>
<dbReference type="InterPro" id="IPR035952">
    <property type="entry name" value="Rhomboid-like_sf"/>
</dbReference>
<evidence type="ECO:0000313" key="7">
    <source>
        <dbReference type="EMBL" id="AGH45085.1"/>
    </source>
</evidence>
<dbReference type="SUPFAM" id="SSF144091">
    <property type="entry name" value="Rhomboid-like"/>
    <property type="match status" value="1"/>
</dbReference>
<dbReference type="RefSeq" id="WP_007635717.1">
    <property type="nucleotide sequence ID" value="NC_020514.1"/>
</dbReference>
<name>K7A216_9ALTE</name>
<dbReference type="PATRIC" id="fig|1129794.4.peg.2959"/>
<keyword evidence="2 5" id="KW-0812">Transmembrane</keyword>
<reference evidence="7 8" key="1">
    <citation type="journal article" date="2013" name="Genome Announc.">
        <title>Complete Genome Sequence of Glaciecola psychrophila Strain 170T.</title>
        <authorList>
            <person name="Yin J."/>
            <person name="Chen J."/>
            <person name="Liu G."/>
            <person name="Yu Y."/>
            <person name="Song L."/>
            <person name="Wang X."/>
            <person name="Qu X."/>
        </authorList>
    </citation>
    <scope>NUCLEOTIDE SEQUENCE [LARGE SCALE GENOMIC DNA]</scope>
    <source>
        <strain evidence="7 8">170</strain>
    </source>
</reference>
<dbReference type="Proteomes" id="UP000011864">
    <property type="component" value="Chromosome"/>
</dbReference>
<sequence length="197" mass="22420">MFNLPVQAKYSLAPLLVVIVSIVMALTEPMSSHLFAYDRCQLNNFQWWRLITGHFLHTNTPHLLLNTAGLALLWALHGHYYKMPRYLIQFLVLCLGTAIGLYFFDQQMQWYVGLSGVLHGLFIIGAYFDIRNSFRSGWLMLIGVWLKVIHEQIFGASEEVAGLIAANVAVDAHLFGTITGSIIILYYFLIRKPQPMS</sequence>
<dbReference type="STRING" id="1129794.C427_2976"/>
<dbReference type="GO" id="GO:0016020">
    <property type="term" value="C:membrane"/>
    <property type="evidence" value="ECO:0007669"/>
    <property type="project" value="UniProtKB-SubCell"/>
</dbReference>
<dbReference type="EMBL" id="CP003837">
    <property type="protein sequence ID" value="AGH45085.1"/>
    <property type="molecule type" value="Genomic_DNA"/>
</dbReference>
<dbReference type="HOGENOM" id="CLU_108530_0_0_6"/>
<feature type="transmembrane region" description="Helical" evidence="5">
    <location>
        <begin position="12"/>
        <end position="35"/>
    </location>
</feature>
<keyword evidence="8" id="KW-1185">Reference proteome</keyword>
<dbReference type="Gene3D" id="1.20.1540.10">
    <property type="entry name" value="Rhomboid-like"/>
    <property type="match status" value="1"/>
</dbReference>
<dbReference type="PANTHER" id="PTHR43731:SF16">
    <property type="entry name" value="RHOMBOSORTASE"/>
    <property type="match status" value="1"/>
</dbReference>
<feature type="transmembrane region" description="Helical" evidence="5">
    <location>
        <begin position="110"/>
        <end position="130"/>
    </location>
</feature>
<feature type="domain" description="Peptidase S54 rhomboid" evidence="6">
    <location>
        <begin position="45"/>
        <end position="188"/>
    </location>
</feature>
<comment type="subcellular location">
    <subcellularLocation>
        <location evidence="1">Membrane</location>
        <topology evidence="1">Multi-pass membrane protein</topology>
    </subcellularLocation>
</comment>
<dbReference type="InterPro" id="IPR022764">
    <property type="entry name" value="Peptidase_S54_rhomboid_dom"/>
</dbReference>
<accession>K7A216</accession>
<protein>
    <submittedName>
        <fullName evidence="7">Membrane protein, Rhomboid family</fullName>
    </submittedName>
</protein>
<organism evidence="7 8">
    <name type="scientific">Paraglaciecola psychrophila 170</name>
    <dbReference type="NCBI Taxonomy" id="1129794"/>
    <lineage>
        <taxon>Bacteria</taxon>
        <taxon>Pseudomonadati</taxon>
        <taxon>Pseudomonadota</taxon>
        <taxon>Gammaproteobacteria</taxon>
        <taxon>Alteromonadales</taxon>
        <taxon>Alteromonadaceae</taxon>
        <taxon>Paraglaciecola</taxon>
    </lineage>
</organism>
<feature type="transmembrane region" description="Helical" evidence="5">
    <location>
        <begin position="86"/>
        <end position="104"/>
    </location>
</feature>
<evidence type="ECO:0000313" key="8">
    <source>
        <dbReference type="Proteomes" id="UP000011864"/>
    </source>
</evidence>
<keyword evidence="4 5" id="KW-0472">Membrane</keyword>
<dbReference type="OrthoDB" id="196054at2"/>
<evidence type="ECO:0000256" key="5">
    <source>
        <dbReference type="SAM" id="Phobius"/>
    </source>
</evidence>
<dbReference type="InterPro" id="IPR050925">
    <property type="entry name" value="Rhomboid_protease_S54"/>
</dbReference>
<dbReference type="NCBIfam" id="TIGR03902">
    <property type="entry name" value="rhom_GG_sort"/>
    <property type="match status" value="1"/>
</dbReference>
<dbReference type="KEGG" id="gps:C427_2976"/>
<evidence type="ECO:0000259" key="6">
    <source>
        <dbReference type="Pfam" id="PF01694"/>
    </source>
</evidence>
<dbReference type="InterPro" id="IPR023826">
    <property type="entry name" value="Rhom-like_SP_proteobac"/>
</dbReference>
<dbReference type="AlphaFoldDB" id="K7A216"/>